<gene>
    <name evidence="1" type="ORF">RPERSI_LOCUS5603</name>
</gene>
<organism evidence="1 2">
    <name type="scientific">Racocetra persica</name>
    <dbReference type="NCBI Taxonomy" id="160502"/>
    <lineage>
        <taxon>Eukaryota</taxon>
        <taxon>Fungi</taxon>
        <taxon>Fungi incertae sedis</taxon>
        <taxon>Mucoromycota</taxon>
        <taxon>Glomeromycotina</taxon>
        <taxon>Glomeromycetes</taxon>
        <taxon>Diversisporales</taxon>
        <taxon>Gigasporaceae</taxon>
        <taxon>Racocetra</taxon>
    </lineage>
</organism>
<dbReference type="EMBL" id="CAJVQC010008455">
    <property type="protein sequence ID" value="CAG8592701.1"/>
    <property type="molecule type" value="Genomic_DNA"/>
</dbReference>
<keyword evidence="2" id="KW-1185">Reference proteome</keyword>
<protein>
    <submittedName>
        <fullName evidence="1">19726_t:CDS:1</fullName>
    </submittedName>
</protein>
<sequence>VPGCNLFEWYLDVDENENSEANDPEHYHRNRVDAEKDNFVKATVNNDDETVFDHGKLIRSSNGIFDVCRDETNVEKDKSNAYNSHQNELNVGTDALLDVVTKMDTIIKDLGQKEQ</sequence>
<feature type="non-terminal residue" evidence="1">
    <location>
        <position position="1"/>
    </location>
</feature>
<accession>A0ACA9MJF4</accession>
<reference evidence="1" key="1">
    <citation type="submission" date="2021-06" db="EMBL/GenBank/DDBJ databases">
        <authorList>
            <person name="Kallberg Y."/>
            <person name="Tangrot J."/>
            <person name="Rosling A."/>
        </authorList>
    </citation>
    <scope>NUCLEOTIDE SEQUENCE</scope>
    <source>
        <strain evidence="1">MA461A</strain>
    </source>
</reference>
<evidence type="ECO:0000313" key="1">
    <source>
        <dbReference type="EMBL" id="CAG8592701.1"/>
    </source>
</evidence>
<comment type="caution">
    <text evidence="1">The sequence shown here is derived from an EMBL/GenBank/DDBJ whole genome shotgun (WGS) entry which is preliminary data.</text>
</comment>
<proteinExistence type="predicted"/>
<dbReference type="Proteomes" id="UP000789920">
    <property type="component" value="Unassembled WGS sequence"/>
</dbReference>
<name>A0ACA9MJF4_9GLOM</name>
<evidence type="ECO:0000313" key="2">
    <source>
        <dbReference type="Proteomes" id="UP000789920"/>
    </source>
</evidence>